<comment type="subcellular location">
    <subcellularLocation>
        <location evidence="1">Membrane</location>
        <topology evidence="1">Single-pass membrane protein</topology>
    </subcellularLocation>
</comment>
<dbReference type="FunFam" id="3.30.40.10:FF:000388">
    <property type="entry name" value="Putative RING zinc finger domain superfamily protein"/>
    <property type="match status" value="1"/>
</dbReference>
<dbReference type="Pfam" id="PF13639">
    <property type="entry name" value="zf-RING_2"/>
    <property type="match status" value="1"/>
</dbReference>
<protein>
    <recommendedName>
        <fullName evidence="10">RING-type domain-containing protein</fullName>
    </recommendedName>
</protein>
<evidence type="ECO:0000259" key="10">
    <source>
        <dbReference type="PROSITE" id="PS50089"/>
    </source>
</evidence>
<evidence type="ECO:0000256" key="4">
    <source>
        <dbReference type="ARBA" id="ARBA00022771"/>
    </source>
</evidence>
<comment type="caution">
    <text evidence="11">The sequence shown here is derived from an EMBL/GenBank/DDBJ whole genome shotgun (WGS) entry which is preliminary data.</text>
</comment>
<dbReference type="Proteomes" id="UP001634393">
    <property type="component" value="Unassembled WGS sequence"/>
</dbReference>
<evidence type="ECO:0000256" key="8">
    <source>
        <dbReference type="PROSITE-ProRule" id="PRU00175"/>
    </source>
</evidence>
<dbReference type="InterPro" id="IPR051653">
    <property type="entry name" value="E3_ligase_sorting_rcpt"/>
</dbReference>
<evidence type="ECO:0000256" key="6">
    <source>
        <dbReference type="ARBA" id="ARBA00022989"/>
    </source>
</evidence>
<evidence type="ECO:0000256" key="5">
    <source>
        <dbReference type="ARBA" id="ARBA00022833"/>
    </source>
</evidence>
<dbReference type="PANTHER" id="PTHR47168">
    <property type="entry name" value="RING ZINC FINGER DOMAIN SUPERFAMILY PROTEIN-RELATED"/>
    <property type="match status" value="1"/>
</dbReference>
<dbReference type="SMART" id="SM00744">
    <property type="entry name" value="RINGv"/>
    <property type="match status" value="1"/>
</dbReference>
<dbReference type="AlphaFoldDB" id="A0ABD3RSX8"/>
<evidence type="ECO:0000256" key="1">
    <source>
        <dbReference type="ARBA" id="ARBA00004167"/>
    </source>
</evidence>
<keyword evidence="2" id="KW-0812">Transmembrane</keyword>
<keyword evidence="12" id="KW-1185">Reference proteome</keyword>
<evidence type="ECO:0000313" key="12">
    <source>
        <dbReference type="Proteomes" id="UP001634393"/>
    </source>
</evidence>
<keyword evidence="5" id="KW-0862">Zinc</keyword>
<dbReference type="InterPro" id="IPR001841">
    <property type="entry name" value="Znf_RING"/>
</dbReference>
<feature type="region of interest" description="Disordered" evidence="9">
    <location>
        <begin position="1"/>
        <end position="21"/>
    </location>
</feature>
<dbReference type="PROSITE" id="PS50089">
    <property type="entry name" value="ZF_RING_2"/>
    <property type="match status" value="1"/>
</dbReference>
<keyword evidence="7" id="KW-0472">Membrane</keyword>
<keyword evidence="4 8" id="KW-0863">Zinc-finger</keyword>
<dbReference type="SMART" id="SM00184">
    <property type="entry name" value="RING"/>
    <property type="match status" value="1"/>
</dbReference>
<dbReference type="GO" id="GO:0008270">
    <property type="term" value="F:zinc ion binding"/>
    <property type="evidence" value="ECO:0007669"/>
    <property type="project" value="UniProtKB-KW"/>
</dbReference>
<evidence type="ECO:0000313" key="11">
    <source>
        <dbReference type="EMBL" id="KAL3815227.1"/>
    </source>
</evidence>
<evidence type="ECO:0000256" key="3">
    <source>
        <dbReference type="ARBA" id="ARBA00022723"/>
    </source>
</evidence>
<name>A0ABD3RSX8_9LAMI</name>
<dbReference type="EMBL" id="JBJXBP010000008">
    <property type="protein sequence ID" value="KAL3815227.1"/>
    <property type="molecule type" value="Genomic_DNA"/>
</dbReference>
<gene>
    <name evidence="11" type="ORF">ACJIZ3_016495</name>
</gene>
<keyword evidence="3" id="KW-0479">Metal-binding</keyword>
<dbReference type="GO" id="GO:0016020">
    <property type="term" value="C:membrane"/>
    <property type="evidence" value="ECO:0007669"/>
    <property type="project" value="UniProtKB-SubCell"/>
</dbReference>
<dbReference type="Gene3D" id="3.30.40.10">
    <property type="entry name" value="Zinc/RING finger domain, C3HC4 (zinc finger)"/>
    <property type="match status" value="1"/>
</dbReference>
<keyword evidence="6" id="KW-1133">Transmembrane helix</keyword>
<proteinExistence type="predicted"/>
<organism evidence="11 12">
    <name type="scientific">Penstemon smallii</name>
    <dbReference type="NCBI Taxonomy" id="265156"/>
    <lineage>
        <taxon>Eukaryota</taxon>
        <taxon>Viridiplantae</taxon>
        <taxon>Streptophyta</taxon>
        <taxon>Embryophyta</taxon>
        <taxon>Tracheophyta</taxon>
        <taxon>Spermatophyta</taxon>
        <taxon>Magnoliopsida</taxon>
        <taxon>eudicotyledons</taxon>
        <taxon>Gunneridae</taxon>
        <taxon>Pentapetalae</taxon>
        <taxon>asterids</taxon>
        <taxon>lamiids</taxon>
        <taxon>Lamiales</taxon>
        <taxon>Plantaginaceae</taxon>
        <taxon>Cheloneae</taxon>
        <taxon>Penstemon</taxon>
    </lineage>
</organism>
<evidence type="ECO:0000256" key="7">
    <source>
        <dbReference type="ARBA" id="ARBA00023136"/>
    </source>
</evidence>
<dbReference type="InterPro" id="IPR013083">
    <property type="entry name" value="Znf_RING/FYVE/PHD"/>
</dbReference>
<feature type="compositionally biased region" description="Low complexity" evidence="9">
    <location>
        <begin position="1"/>
        <end position="19"/>
    </location>
</feature>
<dbReference type="SUPFAM" id="SSF57850">
    <property type="entry name" value="RING/U-box"/>
    <property type="match status" value="1"/>
</dbReference>
<feature type="domain" description="RING-type" evidence="10">
    <location>
        <begin position="343"/>
        <end position="385"/>
    </location>
</feature>
<reference evidence="11 12" key="1">
    <citation type="submission" date="2024-12" db="EMBL/GenBank/DDBJ databases">
        <title>The unique morphological basis and parallel evolutionary history of personate flowers in Penstemon.</title>
        <authorList>
            <person name="Depatie T.H."/>
            <person name="Wessinger C.A."/>
        </authorList>
    </citation>
    <scope>NUCLEOTIDE SEQUENCE [LARGE SCALE GENOMIC DNA]</scope>
    <source>
        <strain evidence="11">WTNN_2</strain>
        <tissue evidence="11">Leaf</tissue>
    </source>
</reference>
<evidence type="ECO:0000256" key="9">
    <source>
        <dbReference type="SAM" id="MobiDB-lite"/>
    </source>
</evidence>
<dbReference type="InterPro" id="IPR011016">
    <property type="entry name" value="Znf_RING-CH"/>
</dbReference>
<evidence type="ECO:0000256" key="2">
    <source>
        <dbReference type="ARBA" id="ARBA00022692"/>
    </source>
</evidence>
<dbReference type="PANTHER" id="PTHR47168:SF1">
    <property type="entry name" value="OS02G0798600 PROTEIN"/>
    <property type="match status" value="1"/>
</dbReference>
<sequence length="399" mass="44201">MGSSSSHMVSSKSSGSDGSRLNRTKRIFSSLFCGGGPNYKSTFELEACPEQSAIICTKSLAPISDGSGNSEVENASSNHENGDVLGINNSTIEEAFVESAPLNIQRSIDQTHLLYTSEPLLHLGSLSTVSDSLPRFPLSEDDNAHVQTTSSSGLLVSGTDQELRNGDLLHRNMEILTTSIAEMNGRDSRRSRHSFRRDSDSSIVDDLGGSHERWLVDDFSGDLDSLSARHHRRHERRWLSRSEISERIIDEEQTTFCASRLHPHGTCSCDSFFTEEETSTLASISQIIMLAEALFEVLDEIHHQSLSLSLSTLSLPAPESVVDAFPFRYHKNVDVDSGDAQQCYICLVEYEEGDQLRVLPCNHDYHVPCIDKWLKEVNRACPLCRHNVCEAPGEILSNT</sequence>
<accession>A0ABD3RSX8</accession>